<dbReference type="PANTHER" id="PTHR43771">
    <property type="entry name" value="PHOSPHOMANNOMUTASE"/>
    <property type="match status" value="1"/>
</dbReference>
<evidence type="ECO:0000256" key="7">
    <source>
        <dbReference type="ARBA" id="ARBA00022723"/>
    </source>
</evidence>
<dbReference type="InterPro" id="IPR016055">
    <property type="entry name" value="A-D-PHexomutase_a/b/a-I/II/III"/>
</dbReference>
<comment type="pathway">
    <text evidence="3">Nucleotide-sugar biosynthesis; GDP-alpha-D-mannose biosynthesis; alpha-D-mannose 1-phosphate from D-fructose 6-phosphate: step 2/2.</text>
</comment>
<dbReference type="Pfam" id="PF02880">
    <property type="entry name" value="PGM_PMM_III"/>
    <property type="match status" value="1"/>
</dbReference>
<feature type="domain" description="Alpha-D-phosphohexomutase alpha/beta/alpha" evidence="14">
    <location>
        <begin position="250"/>
        <end position="358"/>
    </location>
</feature>
<protein>
    <recommendedName>
        <fullName evidence="5">phosphomannomutase</fullName>
        <ecNumber evidence="5">5.4.2.8</ecNumber>
    </recommendedName>
</protein>
<dbReference type="Pfam" id="PF02879">
    <property type="entry name" value="PGM_PMM_II"/>
    <property type="match status" value="1"/>
</dbReference>
<feature type="domain" description="Alpha-D-phosphohexomutase C-terminal" evidence="11">
    <location>
        <begin position="365"/>
        <end position="437"/>
    </location>
</feature>
<dbReference type="CDD" id="cd03089">
    <property type="entry name" value="PMM_PGM"/>
    <property type="match status" value="1"/>
</dbReference>
<gene>
    <name evidence="15" type="ORF">EVA92_03835</name>
</gene>
<evidence type="ECO:0000256" key="4">
    <source>
        <dbReference type="ARBA" id="ARBA00010231"/>
    </source>
</evidence>
<evidence type="ECO:0000256" key="5">
    <source>
        <dbReference type="ARBA" id="ARBA00012730"/>
    </source>
</evidence>
<evidence type="ECO:0000259" key="13">
    <source>
        <dbReference type="Pfam" id="PF02879"/>
    </source>
</evidence>
<organism evidence="15 16">
    <name type="scientific">SAR86 cluster bacterium</name>
    <dbReference type="NCBI Taxonomy" id="2030880"/>
    <lineage>
        <taxon>Bacteria</taxon>
        <taxon>Pseudomonadati</taxon>
        <taxon>Pseudomonadota</taxon>
        <taxon>Gammaproteobacteria</taxon>
        <taxon>SAR86 cluster</taxon>
    </lineage>
</organism>
<evidence type="ECO:0000256" key="3">
    <source>
        <dbReference type="ARBA" id="ARBA00004699"/>
    </source>
</evidence>
<dbReference type="Gene3D" id="3.30.310.50">
    <property type="entry name" value="Alpha-D-phosphohexomutase, C-terminal domain"/>
    <property type="match status" value="1"/>
</dbReference>
<keyword evidence="8 10" id="KW-0460">Magnesium</keyword>
<dbReference type="GO" id="GO:0004615">
    <property type="term" value="F:phosphomannomutase activity"/>
    <property type="evidence" value="ECO:0007669"/>
    <property type="project" value="UniProtKB-EC"/>
</dbReference>
<dbReference type="InterPro" id="IPR005844">
    <property type="entry name" value="A-D-PHexomutase_a/b/a-I"/>
</dbReference>
<evidence type="ECO:0000313" key="16">
    <source>
        <dbReference type="Proteomes" id="UP000315825"/>
    </source>
</evidence>
<dbReference type="PROSITE" id="PS00710">
    <property type="entry name" value="PGM_PMM"/>
    <property type="match status" value="1"/>
</dbReference>
<evidence type="ECO:0000256" key="1">
    <source>
        <dbReference type="ARBA" id="ARBA00000586"/>
    </source>
</evidence>
<comment type="cofactor">
    <cofactor evidence="2">
        <name>Mg(2+)</name>
        <dbReference type="ChEBI" id="CHEBI:18420"/>
    </cofactor>
</comment>
<dbReference type="EC" id="5.4.2.8" evidence="5"/>
<evidence type="ECO:0000256" key="6">
    <source>
        <dbReference type="ARBA" id="ARBA00022553"/>
    </source>
</evidence>
<reference evidence="15 16" key="1">
    <citation type="submission" date="2019-02" db="EMBL/GenBank/DDBJ databases">
        <title>Prokaryotic population dynamics and viral predation in marine succession experiment using metagenomics: the confinement effect.</title>
        <authorList>
            <person name="Haro-Moreno J.M."/>
            <person name="Rodriguez-Valera F."/>
            <person name="Lopez-Perez M."/>
        </authorList>
    </citation>
    <scope>NUCLEOTIDE SEQUENCE [LARGE SCALE GENOMIC DNA]</scope>
    <source>
        <strain evidence="15">MED-G159</strain>
    </source>
</reference>
<dbReference type="SUPFAM" id="SSF53738">
    <property type="entry name" value="Phosphoglucomutase, first 3 domains"/>
    <property type="match status" value="3"/>
</dbReference>
<keyword evidence="7 10" id="KW-0479">Metal-binding</keyword>
<keyword evidence="9" id="KW-0413">Isomerase</keyword>
<dbReference type="SUPFAM" id="SSF55957">
    <property type="entry name" value="Phosphoglucomutase, C-terminal domain"/>
    <property type="match status" value="1"/>
</dbReference>
<evidence type="ECO:0000259" key="12">
    <source>
        <dbReference type="Pfam" id="PF02878"/>
    </source>
</evidence>
<dbReference type="GO" id="GO:0000287">
    <property type="term" value="F:magnesium ion binding"/>
    <property type="evidence" value="ECO:0007669"/>
    <property type="project" value="InterPro"/>
</dbReference>
<dbReference type="InterPro" id="IPR005843">
    <property type="entry name" value="A-D-PHexomutase_C"/>
</dbReference>
<name>A0A520MXS6_9GAMM</name>
<evidence type="ECO:0000256" key="2">
    <source>
        <dbReference type="ARBA" id="ARBA00001946"/>
    </source>
</evidence>
<evidence type="ECO:0000256" key="10">
    <source>
        <dbReference type="RuleBase" id="RU004326"/>
    </source>
</evidence>
<dbReference type="Gene3D" id="3.40.120.10">
    <property type="entry name" value="Alpha-D-Glucose-1,6-Bisphosphate, subunit A, domain 3"/>
    <property type="match status" value="3"/>
</dbReference>
<evidence type="ECO:0000256" key="8">
    <source>
        <dbReference type="ARBA" id="ARBA00022842"/>
    </source>
</evidence>
<sequence>MNENIFRAYDIRGNAYEDLTDNVVQKIGSVLGNYVVKAGDQSIYVGHDSRLSKDRIKKNLIVGITSVGVDVHDLGLVPTPMVYYATKATGSEHGVMITGSHNPKEDNGMKIVIKGNPVSGLEIKDKVVNFKENKKKHGKVISHDLTDQYLNEIKEKILIKKPLKVVLDAGNGASGPLARKVFEGIGIDIISINEEPDGNFPNHHPDPGKEKNLVQLKRTIEENKADLGFAFDGDGDRVGLITRSGNQVLSDHIIMLLSSYFLKFKKGPVVYDVKCSNELPKLIKSHGGKPIMEKTGHFNIKNTIKETSAILGGEMSGHIFINYKWYGFDDAIYTAAVISSIVSQNNKDLNEIIAEFPKSFSTEELNLNVLDEEKFLFVEQFTEQMDFPNADINLLDGVRVSYKDCWGLIRASNTSPKLVLRFEGNSKESLNKIQIEFEKNLKRIFPNLELKYT</sequence>
<comment type="catalytic activity">
    <reaction evidence="1">
        <text>alpha-D-mannose 1-phosphate = D-mannose 6-phosphate</text>
        <dbReference type="Rhea" id="RHEA:11140"/>
        <dbReference type="ChEBI" id="CHEBI:58409"/>
        <dbReference type="ChEBI" id="CHEBI:58735"/>
        <dbReference type="EC" id="5.4.2.8"/>
    </reaction>
</comment>
<dbReference type="InterPro" id="IPR005846">
    <property type="entry name" value="A-D-PHexomutase_a/b/a-III"/>
</dbReference>
<comment type="caution">
    <text evidence="15">The sequence shown here is derived from an EMBL/GenBank/DDBJ whole genome shotgun (WGS) entry which is preliminary data.</text>
</comment>
<dbReference type="Pfam" id="PF02878">
    <property type="entry name" value="PGM_PMM_I"/>
    <property type="match status" value="1"/>
</dbReference>
<dbReference type="EMBL" id="SHBE01000007">
    <property type="protein sequence ID" value="RZO26004.1"/>
    <property type="molecule type" value="Genomic_DNA"/>
</dbReference>
<feature type="domain" description="Alpha-D-phosphohexomutase alpha/beta/alpha" evidence="13">
    <location>
        <begin position="148"/>
        <end position="245"/>
    </location>
</feature>
<dbReference type="InterPro" id="IPR005841">
    <property type="entry name" value="Alpha-D-phosphohexomutase_SF"/>
</dbReference>
<feature type="domain" description="Alpha-D-phosphohexomutase alpha/beta/alpha" evidence="12">
    <location>
        <begin position="4"/>
        <end position="119"/>
    </location>
</feature>
<comment type="similarity">
    <text evidence="4 10">Belongs to the phosphohexose mutase family.</text>
</comment>
<keyword evidence="6" id="KW-0597">Phosphoprotein</keyword>
<dbReference type="AlphaFoldDB" id="A0A520MXS6"/>
<evidence type="ECO:0000313" key="15">
    <source>
        <dbReference type="EMBL" id="RZO26004.1"/>
    </source>
</evidence>
<proteinExistence type="inferred from homology"/>
<accession>A0A520MXS6</accession>
<evidence type="ECO:0000259" key="14">
    <source>
        <dbReference type="Pfam" id="PF02880"/>
    </source>
</evidence>
<dbReference type="InterPro" id="IPR005845">
    <property type="entry name" value="A-D-PHexomutase_a/b/a-II"/>
</dbReference>
<dbReference type="PANTHER" id="PTHR43771:SF2">
    <property type="entry name" value="PHOSPHOMANNOMUTASE_PHOSPHOGLUCOMUTASE"/>
    <property type="match status" value="1"/>
</dbReference>
<dbReference type="InterPro" id="IPR036900">
    <property type="entry name" value="A-D-PHexomutase_C_sf"/>
</dbReference>
<evidence type="ECO:0000256" key="9">
    <source>
        <dbReference type="ARBA" id="ARBA00023235"/>
    </source>
</evidence>
<dbReference type="Pfam" id="PF00408">
    <property type="entry name" value="PGM_PMM_IV"/>
    <property type="match status" value="1"/>
</dbReference>
<dbReference type="GO" id="GO:0005975">
    <property type="term" value="P:carbohydrate metabolic process"/>
    <property type="evidence" value="ECO:0007669"/>
    <property type="project" value="InterPro"/>
</dbReference>
<evidence type="ECO:0000259" key="11">
    <source>
        <dbReference type="Pfam" id="PF00408"/>
    </source>
</evidence>
<dbReference type="Proteomes" id="UP000315825">
    <property type="component" value="Unassembled WGS sequence"/>
</dbReference>
<dbReference type="InterPro" id="IPR016066">
    <property type="entry name" value="A-D-PHexomutase_CS"/>
</dbReference>
<dbReference type="PRINTS" id="PR00509">
    <property type="entry name" value="PGMPMM"/>
</dbReference>